<comment type="caution">
    <text evidence="3">The sequence shown here is derived from an EMBL/GenBank/DDBJ whole genome shotgun (WGS) entry which is preliminary data.</text>
</comment>
<feature type="chain" id="PRO_5021886116" evidence="1">
    <location>
        <begin position="22"/>
        <end position="134"/>
    </location>
</feature>
<evidence type="ECO:0000313" key="3">
    <source>
        <dbReference type="EMBL" id="TWJ02391.1"/>
    </source>
</evidence>
<accession>A0A562UB18</accession>
<keyword evidence="4" id="KW-1185">Reference proteome</keyword>
<dbReference type="GO" id="GO:0004497">
    <property type="term" value="F:monooxygenase activity"/>
    <property type="evidence" value="ECO:0007669"/>
    <property type="project" value="UniProtKB-KW"/>
</dbReference>
<dbReference type="SUPFAM" id="SSF54909">
    <property type="entry name" value="Dimeric alpha+beta barrel"/>
    <property type="match status" value="1"/>
</dbReference>
<keyword evidence="3" id="KW-0503">Monooxygenase</keyword>
<feature type="domain" description="ABM" evidence="2">
    <location>
        <begin position="34"/>
        <end position="124"/>
    </location>
</feature>
<dbReference type="Pfam" id="PF03992">
    <property type="entry name" value="ABM"/>
    <property type="match status" value="1"/>
</dbReference>
<dbReference type="EMBL" id="VLLI01000003">
    <property type="protein sequence ID" value="TWJ02391.1"/>
    <property type="molecule type" value="Genomic_DNA"/>
</dbReference>
<dbReference type="Proteomes" id="UP000317010">
    <property type="component" value="Unassembled WGS sequence"/>
</dbReference>
<name>A0A562UB18_9SPHI</name>
<dbReference type="RefSeq" id="WP_211360686.1">
    <property type="nucleotide sequence ID" value="NZ_VLLI01000003.1"/>
</dbReference>
<proteinExistence type="predicted"/>
<evidence type="ECO:0000256" key="1">
    <source>
        <dbReference type="SAM" id="SignalP"/>
    </source>
</evidence>
<dbReference type="InterPro" id="IPR011008">
    <property type="entry name" value="Dimeric_a/b-barrel"/>
</dbReference>
<dbReference type="PROSITE" id="PS51725">
    <property type="entry name" value="ABM"/>
    <property type="match status" value="1"/>
</dbReference>
<dbReference type="AlphaFoldDB" id="A0A562UB18"/>
<feature type="signal peptide" evidence="1">
    <location>
        <begin position="1"/>
        <end position="21"/>
    </location>
</feature>
<keyword evidence="1" id="KW-0732">Signal</keyword>
<reference evidence="3 4" key="1">
    <citation type="submission" date="2019-07" db="EMBL/GenBank/DDBJ databases">
        <title>Genomic Encyclopedia of Archaeal and Bacterial Type Strains, Phase II (KMG-II): from individual species to whole genera.</title>
        <authorList>
            <person name="Goeker M."/>
        </authorList>
    </citation>
    <scope>NUCLEOTIDE SEQUENCE [LARGE SCALE GENOMIC DNA]</scope>
    <source>
        <strain evidence="3 4">ATCC BAA-1854</strain>
    </source>
</reference>
<evidence type="ECO:0000259" key="2">
    <source>
        <dbReference type="PROSITE" id="PS51725"/>
    </source>
</evidence>
<keyword evidence="3" id="KW-0560">Oxidoreductase</keyword>
<dbReference type="Gene3D" id="3.30.70.100">
    <property type="match status" value="1"/>
</dbReference>
<dbReference type="InterPro" id="IPR007138">
    <property type="entry name" value="ABM_dom"/>
</dbReference>
<evidence type="ECO:0000313" key="4">
    <source>
        <dbReference type="Proteomes" id="UP000317010"/>
    </source>
</evidence>
<protein>
    <submittedName>
        <fullName evidence="3">Quinol monooxygenase YgiN</fullName>
    </submittedName>
</protein>
<gene>
    <name evidence="3" type="ORF">JN11_01363</name>
</gene>
<sequence length="134" mass="15955">MEKRLALAFIFIAYFVTNSFAQTKSSKMEGKNYSTEIIRYDIPEPERDNFEKAYTQAGQYLQASPYCLGYQVIHGSEDPNHYIVIIYWTSEQDHLTGFRNDKGFMAFFNLVKPFYNNMEEMKHYKITDNQWTRK</sequence>
<organism evidence="3 4">
    <name type="scientific">Mucilaginibacter frigoritolerans</name>
    <dbReference type="NCBI Taxonomy" id="652788"/>
    <lineage>
        <taxon>Bacteria</taxon>
        <taxon>Pseudomonadati</taxon>
        <taxon>Bacteroidota</taxon>
        <taxon>Sphingobacteriia</taxon>
        <taxon>Sphingobacteriales</taxon>
        <taxon>Sphingobacteriaceae</taxon>
        <taxon>Mucilaginibacter</taxon>
    </lineage>
</organism>